<accession>A0ABW2PWG7</accession>
<dbReference type="InterPro" id="IPR009057">
    <property type="entry name" value="Homeodomain-like_sf"/>
</dbReference>
<dbReference type="InterPro" id="IPR029016">
    <property type="entry name" value="GAF-like_dom_sf"/>
</dbReference>
<dbReference type="SMART" id="SM00382">
    <property type="entry name" value="AAA"/>
    <property type="match status" value="1"/>
</dbReference>
<dbReference type="SUPFAM" id="SSF46689">
    <property type="entry name" value="Homeodomain-like"/>
    <property type="match status" value="1"/>
</dbReference>
<dbReference type="Gene3D" id="1.10.10.60">
    <property type="entry name" value="Homeodomain-like"/>
    <property type="match status" value="1"/>
</dbReference>
<dbReference type="Gene3D" id="3.40.50.300">
    <property type="entry name" value="P-loop containing nucleotide triphosphate hydrolases"/>
    <property type="match status" value="1"/>
</dbReference>
<dbReference type="EMBL" id="JBHTCO010000015">
    <property type="protein sequence ID" value="MFC7393737.1"/>
    <property type="molecule type" value="Genomic_DNA"/>
</dbReference>
<dbReference type="InterPro" id="IPR058031">
    <property type="entry name" value="AAA_lid_NorR"/>
</dbReference>
<dbReference type="Pfam" id="PF25601">
    <property type="entry name" value="AAA_lid_14"/>
    <property type="match status" value="1"/>
</dbReference>
<dbReference type="InterPro" id="IPR027417">
    <property type="entry name" value="P-loop_NTPase"/>
</dbReference>
<dbReference type="InterPro" id="IPR002078">
    <property type="entry name" value="Sigma_54_int"/>
</dbReference>
<proteinExistence type="predicted"/>
<dbReference type="InterPro" id="IPR003593">
    <property type="entry name" value="AAA+_ATPase"/>
</dbReference>
<evidence type="ECO:0000313" key="5">
    <source>
        <dbReference type="Proteomes" id="UP001596505"/>
    </source>
</evidence>
<dbReference type="PROSITE" id="PS50045">
    <property type="entry name" value="SIGMA54_INTERACT_4"/>
    <property type="match status" value="1"/>
</dbReference>
<evidence type="ECO:0000259" key="3">
    <source>
        <dbReference type="PROSITE" id="PS50045"/>
    </source>
</evidence>
<dbReference type="CDD" id="cd00009">
    <property type="entry name" value="AAA"/>
    <property type="match status" value="1"/>
</dbReference>
<keyword evidence="2" id="KW-0067">ATP-binding</keyword>
<dbReference type="RefSeq" id="WP_380966354.1">
    <property type="nucleotide sequence ID" value="NZ_JBHTCO010000015.1"/>
</dbReference>
<evidence type="ECO:0000256" key="1">
    <source>
        <dbReference type="ARBA" id="ARBA00022741"/>
    </source>
</evidence>
<sequence>MASISKIKDFAQEYSDNLARILGLDVSIIDQNNIRVAGTGFHQQLVGKPVPKGSFFETILKTGQPGMIFDRRKDSQKCRYCIFNEQCTELATIGFPIVKKNKPVGVIGFIGFTPEQRKTIVEHSGDLSKYLKHISGLIVNKLLLQEMIETGDCQIRELDSTPSKRHTFDSIIGKNADFLSLIKKARKICKSPSTVIIRGENGTGKELLAQAIHYEGKENHKPFIPVNCSAIPEQLLESELFGYEGGAFTGARRQGKPGKFELANNGTIFLDEIGDLPLSLQPKLLRVLEEKCIERVGGNQIIPINVRIISATNKNLESMVKKGTFREDLYYRINVIPFRIMPLRERRDDIPLFLSHFIEKYSVLFNRNVPRIKEGLEKWLINYDWPGNIRQIQNAVEYMINMNESGILDFDDLPDYILDEANQKLNNQNSMGLAEMVSQFERKVLLERISTNKDKIDKSGIAESLNISLTTLYRKLEKHGIHLD</sequence>
<keyword evidence="5" id="KW-1185">Reference proteome</keyword>
<name>A0ABW2PWG7_9BACL</name>
<dbReference type="PANTHER" id="PTHR32071:SF57">
    <property type="entry name" value="C4-DICARBOXYLATE TRANSPORT TRANSCRIPTIONAL REGULATORY PROTEIN DCTD"/>
    <property type="match status" value="1"/>
</dbReference>
<dbReference type="Proteomes" id="UP001596505">
    <property type="component" value="Unassembled WGS sequence"/>
</dbReference>
<dbReference type="Pfam" id="PF00158">
    <property type="entry name" value="Sigma54_activat"/>
    <property type="match status" value="1"/>
</dbReference>
<evidence type="ECO:0000256" key="2">
    <source>
        <dbReference type="ARBA" id="ARBA00022840"/>
    </source>
</evidence>
<dbReference type="Gene3D" id="3.30.450.40">
    <property type="match status" value="1"/>
</dbReference>
<comment type="caution">
    <text evidence="4">The sequence shown here is derived from an EMBL/GenBank/DDBJ whole genome shotgun (WGS) entry which is preliminary data.</text>
</comment>
<keyword evidence="1" id="KW-0547">Nucleotide-binding</keyword>
<dbReference type="SUPFAM" id="SSF52540">
    <property type="entry name" value="P-loop containing nucleoside triphosphate hydrolases"/>
    <property type="match status" value="1"/>
</dbReference>
<organism evidence="4 5">
    <name type="scientific">Scopulibacillus cellulosilyticus</name>
    <dbReference type="NCBI Taxonomy" id="2665665"/>
    <lineage>
        <taxon>Bacteria</taxon>
        <taxon>Bacillati</taxon>
        <taxon>Bacillota</taxon>
        <taxon>Bacilli</taxon>
        <taxon>Bacillales</taxon>
        <taxon>Sporolactobacillaceae</taxon>
        <taxon>Scopulibacillus</taxon>
    </lineage>
</organism>
<dbReference type="PANTHER" id="PTHR32071">
    <property type="entry name" value="TRANSCRIPTIONAL REGULATORY PROTEIN"/>
    <property type="match status" value="1"/>
</dbReference>
<evidence type="ECO:0000313" key="4">
    <source>
        <dbReference type="EMBL" id="MFC7393737.1"/>
    </source>
</evidence>
<dbReference type="Gene3D" id="1.10.8.60">
    <property type="match status" value="1"/>
</dbReference>
<dbReference type="InterPro" id="IPR025943">
    <property type="entry name" value="Sigma_54_int_dom_ATP-bd_2"/>
</dbReference>
<gene>
    <name evidence="4" type="ORF">ACFQRG_12305</name>
</gene>
<feature type="domain" description="Sigma-54 factor interaction" evidence="3">
    <location>
        <begin position="171"/>
        <end position="401"/>
    </location>
</feature>
<dbReference type="PROSITE" id="PS00676">
    <property type="entry name" value="SIGMA54_INTERACT_2"/>
    <property type="match status" value="1"/>
</dbReference>
<protein>
    <submittedName>
        <fullName evidence="4">Sigma-54 interaction domain-containing protein</fullName>
    </submittedName>
</protein>
<reference evidence="5" key="1">
    <citation type="journal article" date="2019" name="Int. J. Syst. Evol. Microbiol.">
        <title>The Global Catalogue of Microorganisms (GCM) 10K type strain sequencing project: providing services to taxonomists for standard genome sequencing and annotation.</title>
        <authorList>
            <consortium name="The Broad Institute Genomics Platform"/>
            <consortium name="The Broad Institute Genome Sequencing Center for Infectious Disease"/>
            <person name="Wu L."/>
            <person name="Ma J."/>
        </authorList>
    </citation>
    <scope>NUCLEOTIDE SEQUENCE [LARGE SCALE GENOMIC DNA]</scope>
    <source>
        <strain evidence="5">CGMCC 1.16305</strain>
    </source>
</reference>